<proteinExistence type="predicted"/>
<name>A0A4Z1KH19_9HELO</name>
<accession>A0A4Z1KH19</accession>
<dbReference type="OrthoDB" id="3549349at2759"/>
<dbReference type="AlphaFoldDB" id="A0A4Z1KH19"/>
<gene>
    <name evidence="2" type="ORF">BPOR_0480g00040</name>
</gene>
<protein>
    <submittedName>
        <fullName evidence="2">Uncharacterized protein</fullName>
    </submittedName>
</protein>
<evidence type="ECO:0000313" key="2">
    <source>
        <dbReference type="EMBL" id="TGO84656.1"/>
    </source>
</evidence>
<comment type="caution">
    <text evidence="2">The sequence shown here is derived from an EMBL/GenBank/DDBJ whole genome shotgun (WGS) entry which is preliminary data.</text>
</comment>
<sequence length="239" mass="27142">MTLRRMHNPMSGRVIENITVAKRGKEIMRPGPRMERQALRATFRPPHPENGLVSSEKKPAMEEDSVINKSLSLPSKDNTPMASEKEPEAEIIPKLPENSSETDSEPGILEESLEKFPDFFHPDVDLTITQPITPISEDTIQYYPTPESERNRAKSALLTFFSYPGNRRGKLRITKKGSGLEILNNCWSQDVFGTKLHIDTVDDIIKRFFSATNQYDTLMISRGVTQDQGINIELQDLRK</sequence>
<dbReference type="EMBL" id="PQXO01000479">
    <property type="protein sequence ID" value="TGO84656.1"/>
    <property type="molecule type" value="Genomic_DNA"/>
</dbReference>
<evidence type="ECO:0000313" key="3">
    <source>
        <dbReference type="Proteomes" id="UP000297280"/>
    </source>
</evidence>
<dbReference type="Proteomes" id="UP000297280">
    <property type="component" value="Unassembled WGS sequence"/>
</dbReference>
<organism evidence="2 3">
    <name type="scientific">Botrytis porri</name>
    <dbReference type="NCBI Taxonomy" id="87229"/>
    <lineage>
        <taxon>Eukaryota</taxon>
        <taxon>Fungi</taxon>
        <taxon>Dikarya</taxon>
        <taxon>Ascomycota</taxon>
        <taxon>Pezizomycotina</taxon>
        <taxon>Leotiomycetes</taxon>
        <taxon>Helotiales</taxon>
        <taxon>Sclerotiniaceae</taxon>
        <taxon>Botrytis</taxon>
    </lineage>
</organism>
<keyword evidence="3" id="KW-1185">Reference proteome</keyword>
<feature type="region of interest" description="Disordered" evidence="1">
    <location>
        <begin position="39"/>
        <end position="106"/>
    </location>
</feature>
<evidence type="ECO:0000256" key="1">
    <source>
        <dbReference type="SAM" id="MobiDB-lite"/>
    </source>
</evidence>
<feature type="compositionally biased region" description="Polar residues" evidence="1">
    <location>
        <begin position="67"/>
        <end position="81"/>
    </location>
</feature>
<reference evidence="2 3" key="1">
    <citation type="submission" date="2017-12" db="EMBL/GenBank/DDBJ databases">
        <title>Comparative genomics of Botrytis spp.</title>
        <authorList>
            <person name="Valero-Jimenez C.A."/>
            <person name="Tapia P."/>
            <person name="Veloso J."/>
            <person name="Silva-Moreno E."/>
            <person name="Staats M."/>
            <person name="Valdes J.H."/>
            <person name="Van Kan J.A.L."/>
        </authorList>
    </citation>
    <scope>NUCLEOTIDE SEQUENCE [LARGE SCALE GENOMIC DNA]</scope>
    <source>
        <strain evidence="2 3">MUCL3349</strain>
    </source>
</reference>